<feature type="region of interest" description="Disordered" evidence="1">
    <location>
        <begin position="204"/>
        <end position="223"/>
    </location>
</feature>
<dbReference type="InterPro" id="IPR051448">
    <property type="entry name" value="CdaR-like_regulators"/>
</dbReference>
<evidence type="ECO:0000313" key="5">
    <source>
        <dbReference type="Proteomes" id="UP001500236"/>
    </source>
</evidence>
<dbReference type="Proteomes" id="UP001500236">
    <property type="component" value="Unassembled WGS sequence"/>
</dbReference>
<name>A0ABP6M5A5_9MICC</name>
<dbReference type="Pfam" id="PF13556">
    <property type="entry name" value="HTH_30"/>
    <property type="match status" value="1"/>
</dbReference>
<dbReference type="EMBL" id="BAAAVT010000020">
    <property type="protein sequence ID" value="GAA3073596.1"/>
    <property type="molecule type" value="Genomic_DNA"/>
</dbReference>
<gene>
    <name evidence="4" type="ORF">GCM10010529_26930</name>
</gene>
<feature type="domain" description="PucR C-terminal helix-turn-helix" evidence="3">
    <location>
        <begin position="520"/>
        <end position="576"/>
    </location>
</feature>
<feature type="domain" description="Purine catabolism PurC-like" evidence="2">
    <location>
        <begin position="53"/>
        <end position="148"/>
    </location>
</feature>
<reference evidence="5" key="1">
    <citation type="journal article" date="2019" name="Int. J. Syst. Evol. Microbiol.">
        <title>The Global Catalogue of Microorganisms (GCM) 10K type strain sequencing project: providing services to taxonomists for standard genome sequencing and annotation.</title>
        <authorList>
            <consortium name="The Broad Institute Genomics Platform"/>
            <consortium name="The Broad Institute Genome Sequencing Center for Infectious Disease"/>
            <person name="Wu L."/>
            <person name="Ma J."/>
        </authorList>
    </citation>
    <scope>NUCLEOTIDE SEQUENCE [LARGE SCALE GENOMIC DNA]</scope>
    <source>
        <strain evidence="5">JCM 14309</strain>
    </source>
</reference>
<evidence type="ECO:0000256" key="1">
    <source>
        <dbReference type="SAM" id="MobiDB-lite"/>
    </source>
</evidence>
<organism evidence="4 5">
    <name type="scientific">Nesterenkonia aethiopica</name>
    <dbReference type="NCBI Taxonomy" id="269144"/>
    <lineage>
        <taxon>Bacteria</taxon>
        <taxon>Bacillati</taxon>
        <taxon>Actinomycetota</taxon>
        <taxon>Actinomycetes</taxon>
        <taxon>Micrococcales</taxon>
        <taxon>Micrococcaceae</taxon>
        <taxon>Nesterenkonia</taxon>
    </lineage>
</organism>
<evidence type="ECO:0000259" key="2">
    <source>
        <dbReference type="Pfam" id="PF07905"/>
    </source>
</evidence>
<proteinExistence type="predicted"/>
<evidence type="ECO:0000313" key="4">
    <source>
        <dbReference type="EMBL" id="GAA3073596.1"/>
    </source>
</evidence>
<dbReference type="InterPro" id="IPR025736">
    <property type="entry name" value="PucR_C-HTH_dom"/>
</dbReference>
<keyword evidence="5" id="KW-1185">Reference proteome</keyword>
<protein>
    <recommendedName>
        <fullName evidence="6">PucR family transcriptional regulator</fullName>
    </recommendedName>
</protein>
<dbReference type="InterPro" id="IPR042070">
    <property type="entry name" value="PucR_C-HTH_sf"/>
</dbReference>
<accession>A0ABP6M5A5</accession>
<evidence type="ECO:0008006" key="6">
    <source>
        <dbReference type="Google" id="ProtNLM"/>
    </source>
</evidence>
<dbReference type="Pfam" id="PF07905">
    <property type="entry name" value="PucR"/>
    <property type="match status" value="1"/>
</dbReference>
<dbReference type="RefSeq" id="WP_344744789.1">
    <property type="nucleotide sequence ID" value="NZ_BAAAVT010000020.1"/>
</dbReference>
<comment type="caution">
    <text evidence="4">The sequence shown here is derived from an EMBL/GenBank/DDBJ whole genome shotgun (WGS) entry which is preliminary data.</text>
</comment>
<sequence>MTPADELPYIEQLRSEEHRRGRITVELGRLLDERELRIRCLHPQDPGSVRRIPVASAPVIELDDPRRYLAGDELLLVTGLGLPEDPASVDQYVARLREGGVAALLFGIMPVHDDVPPALIAACKAHDLPLLALPEDVPFIRLTVALASLLESERVAQAAAASRGVISMVTSAFGSRPVRQILDRLAEATGTAVQLRGRRLIEQSGTLPPGVGEEQLERASRPEAGRERLRFTALQAQEDDPRLSTPEAVRLRLRGPAPASAASPVVLMVAPRPLTQYDLTLLMLAGDLLELILRAPGRRSAAVDQLTMRLILQQGRGATAPARAVSGEAARAGTWRTPESGETAEGQTAEDQTAELLREVVGVDADGCAYAVVAAPRTVPPGVSEEVTVDGPEELAWWSTLVSAGLADRDGRHLRALVATPPSRRRLRLCEDQGWVVAVSRAQPAGRLGVAMDEAVALTAVAQARGVSVTAAEFTAGDAAAARTPGRWAAAVPQEARAALADRMLSPLRTLDDGRRAECLEVLHCWLLHHGRWDGAARELGLHRNTVRRVVGTAARVLQVDLDDARHRADLLAALDALGPENSGSRD</sequence>
<dbReference type="PANTHER" id="PTHR33744">
    <property type="entry name" value="CARBOHYDRATE DIACID REGULATOR"/>
    <property type="match status" value="1"/>
</dbReference>
<feature type="region of interest" description="Disordered" evidence="1">
    <location>
        <begin position="322"/>
        <end position="350"/>
    </location>
</feature>
<dbReference type="InterPro" id="IPR012914">
    <property type="entry name" value="PucR_dom"/>
</dbReference>
<dbReference type="Gene3D" id="1.10.10.2840">
    <property type="entry name" value="PucR C-terminal helix-turn-helix domain"/>
    <property type="match status" value="1"/>
</dbReference>
<evidence type="ECO:0000259" key="3">
    <source>
        <dbReference type="Pfam" id="PF13556"/>
    </source>
</evidence>
<dbReference type="PANTHER" id="PTHR33744:SF17">
    <property type="entry name" value="CONSERVED PROTEIN"/>
    <property type="match status" value="1"/>
</dbReference>